<feature type="compositionally biased region" description="Low complexity" evidence="1">
    <location>
        <begin position="8"/>
        <end position="24"/>
    </location>
</feature>
<comment type="caution">
    <text evidence="2">The sequence shown here is derived from an EMBL/GenBank/DDBJ whole genome shotgun (WGS) entry which is preliminary data.</text>
</comment>
<dbReference type="Pfam" id="PF07816">
    <property type="entry name" value="DUF1645"/>
    <property type="match status" value="1"/>
</dbReference>
<dbReference type="PANTHER" id="PTHR33095:SF127">
    <property type="entry name" value="OS05G0578100 PROTEIN"/>
    <property type="match status" value="1"/>
</dbReference>
<evidence type="ECO:0000313" key="3">
    <source>
        <dbReference type="Proteomes" id="UP001443914"/>
    </source>
</evidence>
<feature type="region of interest" description="Disordered" evidence="1">
    <location>
        <begin position="1"/>
        <end position="24"/>
    </location>
</feature>
<dbReference type="InterPro" id="IPR012442">
    <property type="entry name" value="DUF1645_plant"/>
</dbReference>
<sequence length="231" mass="26403">MQKERRNSGASSSLSSTSPSFTTDSSETLADIAARVLHELNLSLNDLYDDDFYDFTHHQNDAFNGDDDDDDVESEFEFALICGNDVSQLITADEIFYDGKIKPIYPVFGINLTYGNQNDVVFDEEFKTASLEERETRNEPKKSKSTGTMSSLKRWHLKDLIHMSNSDGNRGIFVISKKLQQQNGDCNNSEVMKRREKVMAVNNYHGYHVKRKKITESYLPYRKDLLGFSPI</sequence>
<protein>
    <submittedName>
        <fullName evidence="2">Uncharacterized protein</fullName>
    </submittedName>
</protein>
<name>A0AAW1H049_SAPOF</name>
<evidence type="ECO:0000256" key="1">
    <source>
        <dbReference type="SAM" id="MobiDB-lite"/>
    </source>
</evidence>
<organism evidence="2 3">
    <name type="scientific">Saponaria officinalis</name>
    <name type="common">Common soapwort</name>
    <name type="synonym">Lychnis saponaria</name>
    <dbReference type="NCBI Taxonomy" id="3572"/>
    <lineage>
        <taxon>Eukaryota</taxon>
        <taxon>Viridiplantae</taxon>
        <taxon>Streptophyta</taxon>
        <taxon>Embryophyta</taxon>
        <taxon>Tracheophyta</taxon>
        <taxon>Spermatophyta</taxon>
        <taxon>Magnoliopsida</taxon>
        <taxon>eudicotyledons</taxon>
        <taxon>Gunneridae</taxon>
        <taxon>Pentapetalae</taxon>
        <taxon>Caryophyllales</taxon>
        <taxon>Caryophyllaceae</taxon>
        <taxon>Caryophylleae</taxon>
        <taxon>Saponaria</taxon>
    </lineage>
</organism>
<gene>
    <name evidence="2" type="ORF">RND81_13G130400</name>
</gene>
<dbReference type="EMBL" id="JBDFQZ010000013">
    <property type="protein sequence ID" value="KAK9669442.1"/>
    <property type="molecule type" value="Genomic_DNA"/>
</dbReference>
<dbReference type="AlphaFoldDB" id="A0AAW1H049"/>
<dbReference type="Proteomes" id="UP001443914">
    <property type="component" value="Unassembled WGS sequence"/>
</dbReference>
<keyword evidence="3" id="KW-1185">Reference proteome</keyword>
<dbReference type="PANTHER" id="PTHR33095">
    <property type="entry name" value="OS07G0619500 PROTEIN"/>
    <property type="match status" value="1"/>
</dbReference>
<evidence type="ECO:0000313" key="2">
    <source>
        <dbReference type="EMBL" id="KAK9669442.1"/>
    </source>
</evidence>
<accession>A0AAW1H049</accession>
<proteinExistence type="predicted"/>
<reference evidence="2" key="1">
    <citation type="submission" date="2024-03" db="EMBL/GenBank/DDBJ databases">
        <title>WGS assembly of Saponaria officinalis var. Norfolk2.</title>
        <authorList>
            <person name="Jenkins J."/>
            <person name="Shu S."/>
            <person name="Grimwood J."/>
            <person name="Barry K."/>
            <person name="Goodstein D."/>
            <person name="Schmutz J."/>
            <person name="Leebens-Mack J."/>
            <person name="Osbourn A."/>
        </authorList>
    </citation>
    <scope>NUCLEOTIDE SEQUENCE [LARGE SCALE GENOMIC DNA]</scope>
    <source>
        <strain evidence="2">JIC</strain>
    </source>
</reference>